<dbReference type="PANTHER" id="PTHR34719">
    <property type="entry name" value="NICKEL-RESPONSIVE REGULATOR"/>
    <property type="match status" value="1"/>
</dbReference>
<evidence type="ECO:0000259" key="4">
    <source>
        <dbReference type="Pfam" id="PF08753"/>
    </source>
</evidence>
<keyword evidence="2" id="KW-0238">DNA-binding</keyword>
<dbReference type="InterPro" id="IPR050192">
    <property type="entry name" value="CopG/NikR_regulator"/>
</dbReference>
<gene>
    <name evidence="5" type="ORF">SJAV_24950</name>
</gene>
<dbReference type="InterPro" id="IPR045865">
    <property type="entry name" value="ACT-like_dom_sf"/>
</dbReference>
<evidence type="ECO:0000256" key="3">
    <source>
        <dbReference type="ARBA" id="ARBA00023163"/>
    </source>
</evidence>
<keyword evidence="1" id="KW-0805">Transcription regulation</keyword>
<accession>A0AAT9GV19</accession>
<dbReference type="SUPFAM" id="SSF55021">
    <property type="entry name" value="ACT-like"/>
    <property type="match status" value="1"/>
</dbReference>
<dbReference type="InterPro" id="IPR027271">
    <property type="entry name" value="Acetolactate_synth/TF_NikR_C"/>
</dbReference>
<dbReference type="PANTHER" id="PTHR34719:SF2">
    <property type="entry name" value="NICKEL-RESPONSIVE REGULATOR"/>
    <property type="match status" value="1"/>
</dbReference>
<keyword evidence="3" id="KW-0804">Transcription</keyword>
<dbReference type="KEGG" id="sjv:SJAV_24950"/>
<dbReference type="Pfam" id="PF08753">
    <property type="entry name" value="NikR_C"/>
    <property type="match status" value="1"/>
</dbReference>
<dbReference type="InterPro" id="IPR014864">
    <property type="entry name" value="TF_NikR_Ni-bd_C"/>
</dbReference>
<organism evidence="5">
    <name type="scientific">Sulfurisphaera javensis</name>
    <dbReference type="NCBI Taxonomy" id="2049879"/>
    <lineage>
        <taxon>Archaea</taxon>
        <taxon>Thermoproteota</taxon>
        <taxon>Thermoprotei</taxon>
        <taxon>Sulfolobales</taxon>
        <taxon>Sulfolobaceae</taxon>
        <taxon>Sulfurisphaera</taxon>
    </lineage>
</organism>
<reference evidence="5" key="1">
    <citation type="submission" date="2024-03" db="EMBL/GenBank/DDBJ databases">
        <title>Complete genome sequence of Sulfurisphaera javensis strain KD-1.</title>
        <authorList>
            <person name="Sakai H."/>
            <person name="Nur N."/>
            <person name="Suwanto A."/>
            <person name="Kurosawa N."/>
        </authorList>
    </citation>
    <scope>NUCLEOTIDE SEQUENCE</scope>
    <source>
        <strain evidence="5">KD-1</strain>
    </source>
</reference>
<dbReference type="EMBL" id="AP031322">
    <property type="protein sequence ID" value="BFH74551.1"/>
    <property type="molecule type" value="Genomic_DNA"/>
</dbReference>
<dbReference type="InterPro" id="IPR010985">
    <property type="entry name" value="Ribbon_hlx_hlx"/>
</dbReference>
<dbReference type="Gene3D" id="1.10.1220.10">
    <property type="entry name" value="Met repressor-like"/>
    <property type="match status" value="1"/>
</dbReference>
<proteinExistence type="predicted"/>
<evidence type="ECO:0000313" key="5">
    <source>
        <dbReference type="EMBL" id="BFH74551.1"/>
    </source>
</evidence>
<dbReference type="AlphaFoldDB" id="A0AAT9GV19"/>
<dbReference type="GO" id="GO:0006355">
    <property type="term" value="P:regulation of DNA-templated transcription"/>
    <property type="evidence" value="ECO:0007669"/>
    <property type="project" value="InterPro"/>
</dbReference>
<feature type="domain" description="Transcription factor NikR nickel binding C-terminal" evidence="4">
    <location>
        <begin position="53"/>
        <end position="121"/>
    </location>
</feature>
<evidence type="ECO:0000256" key="2">
    <source>
        <dbReference type="ARBA" id="ARBA00023125"/>
    </source>
</evidence>
<name>A0AAT9GV19_9CREN</name>
<dbReference type="SUPFAM" id="SSF47598">
    <property type="entry name" value="Ribbon-helix-helix"/>
    <property type="match status" value="1"/>
</dbReference>
<dbReference type="GO" id="GO:0003677">
    <property type="term" value="F:DNA binding"/>
    <property type="evidence" value="ECO:0007669"/>
    <property type="project" value="TreeGrafter"/>
</dbReference>
<dbReference type="InterPro" id="IPR013321">
    <property type="entry name" value="Arc_rbn_hlx_hlx"/>
</dbReference>
<protein>
    <submittedName>
        <fullName evidence="5">CopG family ribbon-helix-helix protein</fullName>
    </submittedName>
</protein>
<dbReference type="Gene3D" id="3.30.70.1150">
    <property type="entry name" value="ACT-like. Chain A, domain 2"/>
    <property type="match status" value="1"/>
</dbReference>
<dbReference type="RefSeq" id="WP_369610051.1">
    <property type="nucleotide sequence ID" value="NZ_AP031322.1"/>
</dbReference>
<evidence type="ECO:0000256" key="1">
    <source>
        <dbReference type="ARBA" id="ARBA00023015"/>
    </source>
</evidence>
<sequence length="127" mass="14781">MSEKISISIPRELYERLERYLREKQVVDRSKVFQVSLRNYLDENEDSDSFVYGIINLVYDEDATEVTKFQHEHEDKIISVLHIHVGQQCIEAIAVKGKKKDLVELTSKLSQIKGVKKVRFIVSTPET</sequence>
<dbReference type="GeneID" id="92355453"/>
<dbReference type="CDD" id="cd22231">
    <property type="entry name" value="RHH_NikR_HicB-like"/>
    <property type="match status" value="1"/>
</dbReference>